<comment type="subcellular location">
    <subcellularLocation>
        <location evidence="1">Cell membrane</location>
        <topology evidence="1">Multi-pass membrane protein</topology>
    </subcellularLocation>
</comment>
<sequence length="429" mass="49368">MFLVKDTTIKQRVWLAGIAFFILAMSSFTVLWGHNYFLLGSMSHPDNDDVKYIQSAKLLLTQGTLAYNSGVGPSAFVMPGFPVLLAGFIALFGDEGGVIAFRLFQCLLQALSIYLIFWIARYVFNEKVAMIACVLSALYVPDYFSSAMILSESICRILILLMVVCIIQAIESRRWTWYLMIAILTAVGVYFKPQLALVPLVLILLWWRHRFSIKIMIQLSALMVTVFLILLAPWWIRNVMVFDRFILFTSSAGSPFLLGTRMNWELPSSGFFQAYPQYTPKTIFEGSDDTAVTKGMDIIKYGFTYEPWKYLKGYTIEKFEDLYLDPYYWRPIWPISKAAMVIMQALIIILSTLGLIWALFKNSFTRMLPMLYVLAYFTVVYIPFVAFSRYGYNNMVFLLILAAYCIERSIHFVMGLSQRKRQGTMVIPR</sequence>
<keyword evidence="2" id="KW-1003">Cell membrane</keyword>
<evidence type="ECO:0000256" key="5">
    <source>
        <dbReference type="ARBA" id="ARBA00022692"/>
    </source>
</evidence>
<dbReference type="InterPro" id="IPR038731">
    <property type="entry name" value="RgtA/B/C-like"/>
</dbReference>
<feature type="domain" description="Glycosyltransferase RgtA/B/C/D-like" evidence="9">
    <location>
        <begin position="79"/>
        <end position="236"/>
    </location>
</feature>
<evidence type="ECO:0000256" key="3">
    <source>
        <dbReference type="ARBA" id="ARBA00022676"/>
    </source>
</evidence>
<feature type="transmembrane region" description="Helical" evidence="8">
    <location>
        <begin position="12"/>
        <end position="33"/>
    </location>
</feature>
<protein>
    <submittedName>
        <fullName evidence="10">4-amino-4-deoxy-L-arabinose transferase-like glycosyltransferase</fullName>
    </submittedName>
</protein>
<feature type="transmembrane region" description="Helical" evidence="8">
    <location>
        <begin position="99"/>
        <end position="122"/>
    </location>
</feature>
<evidence type="ECO:0000313" key="11">
    <source>
        <dbReference type="Proteomes" id="UP001519288"/>
    </source>
</evidence>
<feature type="transmembrane region" description="Helical" evidence="8">
    <location>
        <begin position="75"/>
        <end position="92"/>
    </location>
</feature>
<keyword evidence="11" id="KW-1185">Reference proteome</keyword>
<reference evidence="10 11" key="1">
    <citation type="submission" date="2021-03" db="EMBL/GenBank/DDBJ databases">
        <title>Genomic Encyclopedia of Type Strains, Phase IV (KMG-IV): sequencing the most valuable type-strain genomes for metagenomic binning, comparative biology and taxonomic classification.</title>
        <authorList>
            <person name="Goeker M."/>
        </authorList>
    </citation>
    <scope>NUCLEOTIDE SEQUENCE [LARGE SCALE GENOMIC DNA]</scope>
    <source>
        <strain evidence="10 11">DSM 26806</strain>
    </source>
</reference>
<evidence type="ECO:0000256" key="2">
    <source>
        <dbReference type="ARBA" id="ARBA00022475"/>
    </source>
</evidence>
<gene>
    <name evidence="10" type="ORF">J2Z69_002507</name>
</gene>
<evidence type="ECO:0000256" key="7">
    <source>
        <dbReference type="ARBA" id="ARBA00023136"/>
    </source>
</evidence>
<keyword evidence="6 8" id="KW-1133">Transmembrane helix</keyword>
<evidence type="ECO:0000256" key="1">
    <source>
        <dbReference type="ARBA" id="ARBA00004651"/>
    </source>
</evidence>
<dbReference type="Pfam" id="PF13231">
    <property type="entry name" value="PMT_2"/>
    <property type="match status" value="1"/>
</dbReference>
<evidence type="ECO:0000256" key="6">
    <source>
        <dbReference type="ARBA" id="ARBA00022989"/>
    </source>
</evidence>
<dbReference type="InterPro" id="IPR050297">
    <property type="entry name" value="LipidA_mod_glycosyltrf_83"/>
</dbReference>
<keyword evidence="3" id="KW-0328">Glycosyltransferase</keyword>
<feature type="transmembrane region" description="Helical" evidence="8">
    <location>
        <begin position="176"/>
        <end position="207"/>
    </location>
</feature>
<evidence type="ECO:0000256" key="4">
    <source>
        <dbReference type="ARBA" id="ARBA00022679"/>
    </source>
</evidence>
<feature type="transmembrane region" description="Helical" evidence="8">
    <location>
        <begin position="153"/>
        <end position="170"/>
    </location>
</feature>
<keyword evidence="7 8" id="KW-0472">Membrane</keyword>
<evidence type="ECO:0000256" key="8">
    <source>
        <dbReference type="SAM" id="Phobius"/>
    </source>
</evidence>
<dbReference type="Proteomes" id="UP001519288">
    <property type="component" value="Unassembled WGS sequence"/>
</dbReference>
<feature type="transmembrane region" description="Helical" evidence="8">
    <location>
        <begin position="338"/>
        <end position="359"/>
    </location>
</feature>
<dbReference type="RefSeq" id="WP_209862881.1">
    <property type="nucleotide sequence ID" value="NZ_JAGGLD010000004.1"/>
</dbReference>
<organism evidence="10 11">
    <name type="scientific">Paenibacillus shirakamiensis</name>
    <dbReference type="NCBI Taxonomy" id="1265935"/>
    <lineage>
        <taxon>Bacteria</taxon>
        <taxon>Bacillati</taxon>
        <taxon>Bacillota</taxon>
        <taxon>Bacilli</taxon>
        <taxon>Bacillales</taxon>
        <taxon>Paenibacillaceae</taxon>
        <taxon>Paenibacillus</taxon>
    </lineage>
</organism>
<feature type="transmembrane region" description="Helical" evidence="8">
    <location>
        <begin position="371"/>
        <end position="390"/>
    </location>
</feature>
<dbReference type="PANTHER" id="PTHR33908">
    <property type="entry name" value="MANNOSYLTRANSFERASE YKCB-RELATED"/>
    <property type="match status" value="1"/>
</dbReference>
<keyword evidence="5 8" id="KW-0812">Transmembrane</keyword>
<dbReference type="EMBL" id="JAGGLD010000004">
    <property type="protein sequence ID" value="MBP2001462.1"/>
    <property type="molecule type" value="Genomic_DNA"/>
</dbReference>
<feature type="transmembrane region" description="Helical" evidence="8">
    <location>
        <begin position="219"/>
        <end position="236"/>
    </location>
</feature>
<accession>A0ABS4JIB8</accession>
<proteinExistence type="predicted"/>
<name>A0ABS4JIB8_9BACL</name>
<keyword evidence="4" id="KW-0808">Transferase</keyword>
<comment type="caution">
    <text evidence="10">The sequence shown here is derived from an EMBL/GenBank/DDBJ whole genome shotgun (WGS) entry which is preliminary data.</text>
</comment>
<evidence type="ECO:0000313" key="10">
    <source>
        <dbReference type="EMBL" id="MBP2001462.1"/>
    </source>
</evidence>
<dbReference type="PANTHER" id="PTHR33908:SF11">
    <property type="entry name" value="MEMBRANE PROTEIN"/>
    <property type="match status" value="1"/>
</dbReference>
<evidence type="ECO:0000259" key="9">
    <source>
        <dbReference type="Pfam" id="PF13231"/>
    </source>
</evidence>